<dbReference type="Proteomes" id="UP000005667">
    <property type="component" value="Chromosome"/>
</dbReference>
<dbReference type="InterPro" id="IPR003696">
    <property type="entry name" value="Carbtransf_dom"/>
</dbReference>
<dbReference type="RefSeq" id="WP_014248281.1">
    <property type="nucleotide sequence ID" value="NC_016622.1"/>
</dbReference>
<dbReference type="HOGENOM" id="CLU_014411_2_1_5"/>
<dbReference type="CDD" id="cd24033">
    <property type="entry name" value="ASKHA_NBD_NodU_CmcH-like_N"/>
    <property type="match status" value="1"/>
</dbReference>
<proteinExistence type="inferred from homology"/>
<dbReference type="Pfam" id="PF16861">
    <property type="entry name" value="Carbam_trans_C"/>
    <property type="match status" value="1"/>
</dbReference>
<sequence length="529" mass="55114">MRGPPVVAGLTAGRTQDGRPHIDGAACLVHGERAWAIAEERLPRRKNAGGAERALSAVLAAAGMELPDIDLFVLSTCGEPVPSPGAPAFLRTDGRWSLQDLGIPPDRIVWCPSHHLSHALHAAHATNARQALVCVFDKEGNTGERNSYYLAGGGSLRLVQSDTAAAARGGIGAAYALATEAIGWCGDTEAGKTMALAAYGRAGADPRLLLADAPSGAIVAGGGPLPHPVTFRQRADLAATVQAQMEAAVVATVERLLARYPVPQLCVAGGVGTNCRLLGALAGAMPELAVRAPYAPGDTGQAIGNALYGLALLGAEAPEMLRQPFLGVEEDRGVVAERAVRRLGQPLACGFDALEMAARRLAGGAIVAVFTGRSEFGPRALGHRSILCHPGDAASLHRLGASIKRRGWFRPFGIVGPAHRVAEACPHARLSRHMEIAGPVGGPWRERLRPVLHIDGTCRFQAVAADDPLGPLLERFEATANVPFLANTSLNRAGEPLAETIEDAIDIVLATGIDLLLTDSGLFAGSPPR</sequence>
<reference evidence="5" key="1">
    <citation type="journal article" date="2011" name="PLoS Genet.">
        <title>Azospirillum genomes reveal transition of bacteria from aquatic to terrestrial environments.</title>
        <authorList>
            <person name="Wisniewski-Dye F."/>
            <person name="Borziak K."/>
            <person name="Khalsa-Moyers G."/>
            <person name="Alexandre G."/>
            <person name="Sukharnikov L.O."/>
            <person name="Wuichet K."/>
            <person name="Hurst G.B."/>
            <person name="McDonald W.H."/>
            <person name="Robertson J.S."/>
            <person name="Barbe V."/>
            <person name="Calteau A."/>
            <person name="Rouy Z."/>
            <person name="Mangenot S."/>
            <person name="Prigent-Combaret C."/>
            <person name="Normand P."/>
            <person name="Boyer M."/>
            <person name="Siguier P."/>
            <person name="Dessaux Y."/>
            <person name="Elmerich C."/>
            <person name="Condemine G."/>
            <person name="Krishnen G."/>
            <person name="Kennedy I."/>
            <person name="Paterson A.H."/>
            <person name="Gonzalez V."/>
            <person name="Mavingui P."/>
            <person name="Zhulin I.B."/>
        </authorList>
    </citation>
    <scope>NUCLEOTIDE SEQUENCE [LARGE SCALE GENOMIC DNA]</scope>
    <source>
        <strain evidence="5">4B</strain>
    </source>
</reference>
<feature type="domain" description="Carbamoyltransferase" evidence="2">
    <location>
        <begin position="233"/>
        <end position="307"/>
    </location>
</feature>
<accession>G7Z1V2</accession>
<evidence type="ECO:0000313" key="4">
    <source>
        <dbReference type="EMBL" id="CBS87288.1"/>
    </source>
</evidence>
<dbReference type="PANTHER" id="PTHR34847:SF1">
    <property type="entry name" value="NODULATION PROTEIN U"/>
    <property type="match status" value="1"/>
</dbReference>
<dbReference type="EMBL" id="FQ311868">
    <property type="protein sequence ID" value="CBS87288.1"/>
    <property type="molecule type" value="Genomic_DNA"/>
</dbReference>
<dbReference type="Pfam" id="PF02543">
    <property type="entry name" value="Carbam_trans_N"/>
    <property type="match status" value="1"/>
</dbReference>
<dbReference type="InterPro" id="IPR031730">
    <property type="entry name" value="Carbam_trans_C"/>
</dbReference>
<dbReference type="InterPro" id="IPR051338">
    <property type="entry name" value="NodU/CmcH_Carbamoyltrnsfr"/>
</dbReference>
<dbReference type="AlphaFoldDB" id="G7Z1V2"/>
<dbReference type="GO" id="GO:0016740">
    <property type="term" value="F:transferase activity"/>
    <property type="evidence" value="ECO:0007669"/>
    <property type="project" value="UniProtKB-KW"/>
</dbReference>
<evidence type="ECO:0000313" key="5">
    <source>
        <dbReference type="Proteomes" id="UP000005667"/>
    </source>
</evidence>
<evidence type="ECO:0000256" key="1">
    <source>
        <dbReference type="ARBA" id="ARBA00006129"/>
    </source>
</evidence>
<organism evidence="4 5">
    <name type="scientific">Azospirillum lipoferum (strain 4B)</name>
    <dbReference type="NCBI Taxonomy" id="862719"/>
    <lineage>
        <taxon>Bacteria</taxon>
        <taxon>Pseudomonadati</taxon>
        <taxon>Pseudomonadota</taxon>
        <taxon>Alphaproteobacteria</taxon>
        <taxon>Rhodospirillales</taxon>
        <taxon>Azospirillaceae</taxon>
        <taxon>Azospirillum</taxon>
    </lineage>
</organism>
<protein>
    <submittedName>
        <fullName evidence="4">Carbamoyltransferase</fullName>
    </submittedName>
</protein>
<dbReference type="PANTHER" id="PTHR34847">
    <property type="entry name" value="NODULATION PROTEIN U"/>
    <property type="match status" value="1"/>
</dbReference>
<dbReference type="STRING" id="862719.AZOLI_2050"/>
<name>G7Z1V2_AZOL4</name>
<keyword evidence="5" id="KW-1185">Reference proteome</keyword>
<evidence type="ECO:0000259" key="2">
    <source>
        <dbReference type="Pfam" id="PF02543"/>
    </source>
</evidence>
<dbReference type="Gene3D" id="3.90.870.20">
    <property type="entry name" value="Carbamoyltransferase, C-terminal domain"/>
    <property type="match status" value="1"/>
</dbReference>
<dbReference type="Gene3D" id="3.30.420.40">
    <property type="match status" value="1"/>
</dbReference>
<feature type="domain" description="Carbamoyltransferase C-terminal" evidence="3">
    <location>
        <begin position="358"/>
        <end position="520"/>
    </location>
</feature>
<dbReference type="InterPro" id="IPR038152">
    <property type="entry name" value="Carbam_trans_C_sf"/>
</dbReference>
<comment type="similarity">
    <text evidence="1">Belongs to the NodU/CmcH family.</text>
</comment>
<evidence type="ECO:0000259" key="3">
    <source>
        <dbReference type="Pfam" id="PF16861"/>
    </source>
</evidence>
<dbReference type="KEGG" id="ali:AZOLI_2050"/>
<dbReference type="OrthoDB" id="9780777at2"/>
<gene>
    <name evidence="4" type="ordered locus">AZOLI_2050</name>
</gene>